<proteinExistence type="predicted"/>
<dbReference type="Proteomes" id="UP001314229">
    <property type="component" value="Unassembled WGS sequence"/>
</dbReference>
<dbReference type="AlphaFoldDB" id="A0AAV1MYB4"/>
<keyword evidence="2" id="KW-1185">Reference proteome</keyword>
<gene>
    <name evidence="1" type="ORF">FSCOSCO3_A011728</name>
</gene>
<reference evidence="1 2" key="1">
    <citation type="submission" date="2024-01" db="EMBL/GenBank/DDBJ databases">
        <authorList>
            <person name="Alioto T."/>
            <person name="Alioto T."/>
            <person name="Gomez Garrido J."/>
        </authorList>
    </citation>
    <scope>NUCLEOTIDE SEQUENCE [LARGE SCALE GENOMIC DNA]</scope>
</reference>
<organism evidence="1 2">
    <name type="scientific">Scomber scombrus</name>
    <name type="common">Atlantic mackerel</name>
    <name type="synonym">Scomber vernalis</name>
    <dbReference type="NCBI Taxonomy" id="13677"/>
    <lineage>
        <taxon>Eukaryota</taxon>
        <taxon>Metazoa</taxon>
        <taxon>Chordata</taxon>
        <taxon>Craniata</taxon>
        <taxon>Vertebrata</taxon>
        <taxon>Euteleostomi</taxon>
        <taxon>Actinopterygii</taxon>
        <taxon>Neopterygii</taxon>
        <taxon>Teleostei</taxon>
        <taxon>Neoteleostei</taxon>
        <taxon>Acanthomorphata</taxon>
        <taxon>Pelagiaria</taxon>
        <taxon>Scombriformes</taxon>
        <taxon>Scombridae</taxon>
        <taxon>Scomber</taxon>
    </lineage>
</organism>
<evidence type="ECO:0000313" key="2">
    <source>
        <dbReference type="Proteomes" id="UP001314229"/>
    </source>
</evidence>
<accession>A0AAV1MYB4</accession>
<dbReference type="EMBL" id="CAWUFR010000007">
    <property type="protein sequence ID" value="CAK6951718.1"/>
    <property type="molecule type" value="Genomic_DNA"/>
</dbReference>
<evidence type="ECO:0000313" key="1">
    <source>
        <dbReference type="EMBL" id="CAK6951718.1"/>
    </source>
</evidence>
<comment type="caution">
    <text evidence="1">The sequence shown here is derived from an EMBL/GenBank/DDBJ whole genome shotgun (WGS) entry which is preliminary data.</text>
</comment>
<protein>
    <submittedName>
        <fullName evidence="1">Uncharacterized protein</fullName>
    </submittedName>
</protein>
<sequence>MERKALLVFLEKSALPVGVMTTMGHLYNGYMRHISVPSPSSFNNKSVFNQVC</sequence>
<name>A0AAV1MYB4_SCOSC</name>